<dbReference type="InterPro" id="IPR026590">
    <property type="entry name" value="Ssirtuin_cat_dom"/>
</dbReference>
<dbReference type="AlphaFoldDB" id="A0AAD9Y406"/>
<dbReference type="PANTHER" id="PTHR11085:SF10">
    <property type="entry name" value="NAD-DEPENDENT PROTEIN DEACYLASE SIRTUIN-5, MITOCHONDRIAL-RELATED"/>
    <property type="match status" value="1"/>
</dbReference>
<dbReference type="GO" id="GO:0046872">
    <property type="term" value="F:metal ion binding"/>
    <property type="evidence" value="ECO:0007669"/>
    <property type="project" value="UniProtKB-KW"/>
</dbReference>
<evidence type="ECO:0000256" key="3">
    <source>
        <dbReference type="ARBA" id="ARBA00023027"/>
    </source>
</evidence>
<dbReference type="GO" id="GO:0005634">
    <property type="term" value="C:nucleus"/>
    <property type="evidence" value="ECO:0007669"/>
    <property type="project" value="TreeGrafter"/>
</dbReference>
<dbReference type="InterPro" id="IPR026591">
    <property type="entry name" value="Sirtuin_cat_small_dom_sf"/>
</dbReference>
<reference evidence="6" key="1">
    <citation type="submission" date="2023-02" db="EMBL/GenBank/DDBJ databases">
        <title>Colletotrichum kahawae CIFC_Que2 genome sequencing and assembly.</title>
        <authorList>
            <person name="Baroncelli R."/>
        </authorList>
    </citation>
    <scope>NUCLEOTIDE SEQUENCE</scope>
    <source>
        <strain evidence="6">CIFC_Que2</strain>
    </source>
</reference>
<feature type="binding site" evidence="4">
    <location>
        <position position="146"/>
    </location>
    <ligand>
        <name>Zn(2+)</name>
        <dbReference type="ChEBI" id="CHEBI:29105"/>
    </ligand>
</feature>
<dbReference type="SUPFAM" id="SSF52467">
    <property type="entry name" value="DHS-like NAD/FAD-binding domain"/>
    <property type="match status" value="1"/>
</dbReference>
<keyword evidence="7" id="KW-1185">Reference proteome</keyword>
<feature type="binding site" evidence="4">
    <location>
        <position position="244"/>
    </location>
    <ligand>
        <name>Zn(2+)</name>
        <dbReference type="ChEBI" id="CHEBI:29105"/>
    </ligand>
</feature>
<dbReference type="Pfam" id="PF02146">
    <property type="entry name" value="SIR2"/>
    <property type="match status" value="2"/>
</dbReference>
<dbReference type="Proteomes" id="UP001281614">
    <property type="component" value="Unassembled WGS sequence"/>
</dbReference>
<comment type="similarity">
    <text evidence="1">Belongs to the sirtuin family. Class I subfamily.</text>
</comment>
<comment type="caution">
    <text evidence="6">The sequence shown here is derived from an EMBL/GenBank/DDBJ whole genome shotgun (WGS) entry which is preliminary data.</text>
</comment>
<dbReference type="GO" id="GO:0017136">
    <property type="term" value="F:histone deacetylase activity, NAD-dependent"/>
    <property type="evidence" value="ECO:0007669"/>
    <property type="project" value="TreeGrafter"/>
</dbReference>
<protein>
    <submittedName>
        <fullName evidence="6">Sir2 family histone deacetylase</fullName>
    </submittedName>
</protein>
<feature type="binding site" evidence="4">
    <location>
        <position position="140"/>
    </location>
    <ligand>
        <name>Zn(2+)</name>
        <dbReference type="ChEBI" id="CHEBI:29105"/>
    </ligand>
</feature>
<organism evidence="6 7">
    <name type="scientific">Colletotrichum kahawae</name>
    <name type="common">Coffee berry disease fungus</name>
    <dbReference type="NCBI Taxonomy" id="34407"/>
    <lineage>
        <taxon>Eukaryota</taxon>
        <taxon>Fungi</taxon>
        <taxon>Dikarya</taxon>
        <taxon>Ascomycota</taxon>
        <taxon>Pezizomycotina</taxon>
        <taxon>Sordariomycetes</taxon>
        <taxon>Hypocreomycetidae</taxon>
        <taxon>Glomerellales</taxon>
        <taxon>Glomerellaceae</taxon>
        <taxon>Colletotrichum</taxon>
        <taxon>Colletotrichum gloeosporioides species complex</taxon>
    </lineage>
</organism>
<dbReference type="PANTHER" id="PTHR11085">
    <property type="entry name" value="NAD-DEPENDENT PROTEIN DEACYLASE SIRTUIN-5, MITOCHONDRIAL-RELATED"/>
    <property type="match status" value="1"/>
</dbReference>
<dbReference type="EMBL" id="VYYT01000492">
    <property type="protein sequence ID" value="KAK2733671.1"/>
    <property type="molecule type" value="Genomic_DNA"/>
</dbReference>
<sequence>MSTSNTTSTQLDPAAVADFHGTLKQSKRIVAIVGAGLSAASGLATFRQASGPWTNQDMTQVASPAGFRHDPGMVWQFYTYRRQKALRAKPNSAHCALAELARQVPGFITLTQNVDNLSQLAGHPADQMKELHGNLFTLSCFDKDGCGHVERDNFEKSLTPALDPSRDEHVAMGSIDPKNRPKASPVLLAGIARKHAQILGDKYKEDTPTIQDLTALKPPEQLTANPVANVRLTSGLTKADLPQCPKCETNLLRPGVVWFGEPLSVEVVEEAEAIFKEPDPIDLCLVIGTSSSVWPAAGYAEMAKKRGARVAVVNIQADDAKGIRPNRDWVFVGDAAIVLPELLKPIVGEIETWEIPKGPQKATAQYLQHPSYKSKWILL</sequence>
<dbReference type="PROSITE" id="PS50305">
    <property type="entry name" value="SIRTUIN"/>
    <property type="match status" value="1"/>
</dbReference>
<keyword evidence="4" id="KW-0862">Zinc</keyword>
<evidence type="ECO:0000313" key="6">
    <source>
        <dbReference type="EMBL" id="KAK2733671.1"/>
    </source>
</evidence>
<keyword evidence="4" id="KW-0479">Metal-binding</keyword>
<evidence type="ECO:0000259" key="5">
    <source>
        <dbReference type="PROSITE" id="PS50305"/>
    </source>
</evidence>
<feature type="binding site" evidence="4">
    <location>
        <position position="247"/>
    </location>
    <ligand>
        <name>Zn(2+)</name>
        <dbReference type="ChEBI" id="CHEBI:29105"/>
    </ligand>
</feature>
<name>A0AAD9Y406_COLKA</name>
<dbReference type="InterPro" id="IPR003000">
    <property type="entry name" value="Sirtuin"/>
</dbReference>
<gene>
    <name evidence="6" type="ORF">CKAH01_19006</name>
</gene>
<evidence type="ECO:0000256" key="2">
    <source>
        <dbReference type="ARBA" id="ARBA00022679"/>
    </source>
</evidence>
<proteinExistence type="inferred from homology"/>
<dbReference type="InterPro" id="IPR050134">
    <property type="entry name" value="NAD-dep_sirtuin_deacylases"/>
</dbReference>
<dbReference type="Gene3D" id="3.40.50.1220">
    <property type="entry name" value="TPP-binding domain"/>
    <property type="match status" value="2"/>
</dbReference>
<evidence type="ECO:0000256" key="4">
    <source>
        <dbReference type="PROSITE-ProRule" id="PRU00236"/>
    </source>
</evidence>
<dbReference type="GO" id="GO:0070403">
    <property type="term" value="F:NAD+ binding"/>
    <property type="evidence" value="ECO:0007669"/>
    <property type="project" value="InterPro"/>
</dbReference>
<accession>A0AAD9Y406</accession>
<dbReference type="InterPro" id="IPR029035">
    <property type="entry name" value="DHS-like_NAD/FAD-binding_dom"/>
</dbReference>
<keyword evidence="3" id="KW-0520">NAD</keyword>
<evidence type="ECO:0000313" key="7">
    <source>
        <dbReference type="Proteomes" id="UP001281614"/>
    </source>
</evidence>
<feature type="domain" description="Deacetylase sirtuin-type" evidence="5">
    <location>
        <begin position="9"/>
        <end position="349"/>
    </location>
</feature>
<evidence type="ECO:0000256" key="1">
    <source>
        <dbReference type="ARBA" id="ARBA00006924"/>
    </source>
</evidence>
<dbReference type="Gene3D" id="3.30.1600.10">
    <property type="entry name" value="SIR2/SIRT2 'Small Domain"/>
    <property type="match status" value="1"/>
</dbReference>
<feature type="active site" description="Proton acceptor" evidence="4">
    <location>
        <position position="132"/>
    </location>
</feature>
<keyword evidence="2" id="KW-0808">Transferase</keyword>